<name>A0AAV3ZAZ5_9GAST</name>
<gene>
    <name evidence="2" type="ORF">PoB_002294600</name>
</gene>
<dbReference type="AlphaFoldDB" id="A0AAV3ZAZ5"/>
<organism evidence="2 3">
    <name type="scientific">Plakobranchus ocellatus</name>
    <dbReference type="NCBI Taxonomy" id="259542"/>
    <lineage>
        <taxon>Eukaryota</taxon>
        <taxon>Metazoa</taxon>
        <taxon>Spiralia</taxon>
        <taxon>Lophotrochozoa</taxon>
        <taxon>Mollusca</taxon>
        <taxon>Gastropoda</taxon>
        <taxon>Heterobranchia</taxon>
        <taxon>Euthyneura</taxon>
        <taxon>Panpulmonata</taxon>
        <taxon>Sacoglossa</taxon>
        <taxon>Placobranchoidea</taxon>
        <taxon>Plakobranchidae</taxon>
        <taxon>Plakobranchus</taxon>
    </lineage>
</organism>
<feature type="compositionally biased region" description="Polar residues" evidence="1">
    <location>
        <begin position="1"/>
        <end position="12"/>
    </location>
</feature>
<evidence type="ECO:0000256" key="1">
    <source>
        <dbReference type="SAM" id="MobiDB-lite"/>
    </source>
</evidence>
<keyword evidence="3" id="KW-1185">Reference proteome</keyword>
<dbReference type="EMBL" id="BLXT01002679">
    <property type="protein sequence ID" value="GFN96440.1"/>
    <property type="molecule type" value="Genomic_DNA"/>
</dbReference>
<evidence type="ECO:0000313" key="2">
    <source>
        <dbReference type="EMBL" id="GFN96440.1"/>
    </source>
</evidence>
<dbReference type="Proteomes" id="UP000735302">
    <property type="component" value="Unassembled WGS sequence"/>
</dbReference>
<feature type="region of interest" description="Disordered" evidence="1">
    <location>
        <begin position="1"/>
        <end position="22"/>
    </location>
</feature>
<comment type="caution">
    <text evidence="2">The sequence shown here is derived from an EMBL/GenBank/DDBJ whole genome shotgun (WGS) entry which is preliminary data.</text>
</comment>
<reference evidence="2 3" key="1">
    <citation type="journal article" date="2021" name="Elife">
        <title>Chloroplast acquisition without the gene transfer in kleptoplastic sea slugs, Plakobranchus ocellatus.</title>
        <authorList>
            <person name="Maeda T."/>
            <person name="Takahashi S."/>
            <person name="Yoshida T."/>
            <person name="Shimamura S."/>
            <person name="Takaki Y."/>
            <person name="Nagai Y."/>
            <person name="Toyoda A."/>
            <person name="Suzuki Y."/>
            <person name="Arimoto A."/>
            <person name="Ishii H."/>
            <person name="Satoh N."/>
            <person name="Nishiyama T."/>
            <person name="Hasebe M."/>
            <person name="Maruyama T."/>
            <person name="Minagawa J."/>
            <person name="Obokata J."/>
            <person name="Shigenobu S."/>
        </authorList>
    </citation>
    <scope>NUCLEOTIDE SEQUENCE [LARGE SCALE GENOMIC DNA]</scope>
</reference>
<proteinExistence type="predicted"/>
<evidence type="ECO:0000313" key="3">
    <source>
        <dbReference type="Proteomes" id="UP000735302"/>
    </source>
</evidence>
<protein>
    <submittedName>
        <fullName evidence="2">Uncharacterized protein</fullName>
    </submittedName>
</protein>
<accession>A0AAV3ZAZ5</accession>
<sequence>MLTRYPSLNQVTARGGERRTMQGNFGLVSSAKGNLKLSGLPSDQGTSGEARTHDRRFLQVSGRVRYPL</sequence>
<feature type="region of interest" description="Disordered" evidence="1">
    <location>
        <begin position="36"/>
        <end position="58"/>
    </location>
</feature>